<evidence type="ECO:0008006" key="4">
    <source>
        <dbReference type="Google" id="ProtNLM"/>
    </source>
</evidence>
<organism evidence="2 3">
    <name type="scientific">Clostridium fallax</name>
    <dbReference type="NCBI Taxonomy" id="1533"/>
    <lineage>
        <taxon>Bacteria</taxon>
        <taxon>Bacillati</taxon>
        <taxon>Bacillota</taxon>
        <taxon>Clostridia</taxon>
        <taxon>Eubacteriales</taxon>
        <taxon>Clostridiaceae</taxon>
        <taxon>Clostridium</taxon>
    </lineage>
</organism>
<dbReference type="AlphaFoldDB" id="A0A1M4U5K2"/>
<keyword evidence="1" id="KW-0472">Membrane</keyword>
<feature type="transmembrane region" description="Helical" evidence="1">
    <location>
        <begin position="67"/>
        <end position="85"/>
    </location>
</feature>
<keyword evidence="1" id="KW-0812">Transmembrane</keyword>
<sequence>MRYKRIGTITLIISLVFFIIEIIISNIYKINNIIFLIKLWPIIFILLGIEVLLGSKYLSKRNLKIKFSLKSLLILFLIILSLAFLSKLNYISMNRIQGLNERINHKIINEKNIYKRFINSNFDRL</sequence>
<keyword evidence="3" id="KW-1185">Reference proteome</keyword>
<dbReference type="EMBL" id="FQVM01000004">
    <property type="protein sequence ID" value="SHE52022.1"/>
    <property type="molecule type" value="Genomic_DNA"/>
</dbReference>
<dbReference type="Proteomes" id="UP000184035">
    <property type="component" value="Unassembled WGS sequence"/>
</dbReference>
<protein>
    <recommendedName>
        <fullName evidence="4">DUF5668 domain-containing protein</fullName>
    </recommendedName>
</protein>
<name>A0A1M4U5K2_9CLOT</name>
<evidence type="ECO:0000313" key="2">
    <source>
        <dbReference type="EMBL" id="SHE52022.1"/>
    </source>
</evidence>
<evidence type="ECO:0000256" key="1">
    <source>
        <dbReference type="SAM" id="Phobius"/>
    </source>
</evidence>
<evidence type="ECO:0000313" key="3">
    <source>
        <dbReference type="Proteomes" id="UP000184035"/>
    </source>
</evidence>
<reference evidence="2 3" key="1">
    <citation type="submission" date="2016-11" db="EMBL/GenBank/DDBJ databases">
        <authorList>
            <person name="Jaros S."/>
            <person name="Januszkiewicz K."/>
            <person name="Wedrychowicz H."/>
        </authorList>
    </citation>
    <scope>NUCLEOTIDE SEQUENCE [LARGE SCALE GENOMIC DNA]</scope>
    <source>
        <strain evidence="2 3">DSM 2631</strain>
    </source>
</reference>
<proteinExistence type="predicted"/>
<feature type="transmembrane region" description="Helical" evidence="1">
    <location>
        <begin position="33"/>
        <end position="55"/>
    </location>
</feature>
<accession>A0A1M4U5K2</accession>
<gene>
    <name evidence="2" type="ORF">SAMN05443638_10448</name>
</gene>
<feature type="transmembrane region" description="Helical" evidence="1">
    <location>
        <begin position="7"/>
        <end position="27"/>
    </location>
</feature>
<dbReference type="STRING" id="1533.SAMN05443638_10448"/>
<keyword evidence="1" id="KW-1133">Transmembrane helix</keyword>